<gene>
    <name evidence="1" type="ORF">ACHHYP_07592</name>
</gene>
<accession>A0A1V9ZLT2</accession>
<comment type="caution">
    <text evidence="1">The sequence shown here is derived from an EMBL/GenBank/DDBJ whole genome shotgun (WGS) entry which is preliminary data.</text>
</comment>
<dbReference type="OrthoDB" id="73949at2759"/>
<keyword evidence="2" id="KW-1185">Reference proteome</keyword>
<dbReference type="Proteomes" id="UP000243579">
    <property type="component" value="Unassembled WGS sequence"/>
</dbReference>
<reference evidence="1 2" key="1">
    <citation type="journal article" date="2014" name="Genome Biol. Evol.">
        <title>The secreted proteins of Achlya hypogyna and Thraustotheca clavata identify the ancestral oomycete secretome and reveal gene acquisitions by horizontal gene transfer.</title>
        <authorList>
            <person name="Misner I."/>
            <person name="Blouin N."/>
            <person name="Leonard G."/>
            <person name="Richards T.A."/>
            <person name="Lane C.E."/>
        </authorList>
    </citation>
    <scope>NUCLEOTIDE SEQUENCE [LARGE SCALE GENOMIC DNA]</scope>
    <source>
        <strain evidence="1 2">ATCC 48635</strain>
    </source>
</reference>
<protein>
    <submittedName>
        <fullName evidence="1">Uncharacterized protein</fullName>
    </submittedName>
</protein>
<proteinExistence type="predicted"/>
<name>A0A1V9ZLT2_ACHHY</name>
<organism evidence="1 2">
    <name type="scientific">Achlya hypogyna</name>
    <name type="common">Oomycete</name>
    <name type="synonym">Protoachlya hypogyna</name>
    <dbReference type="NCBI Taxonomy" id="1202772"/>
    <lineage>
        <taxon>Eukaryota</taxon>
        <taxon>Sar</taxon>
        <taxon>Stramenopiles</taxon>
        <taxon>Oomycota</taxon>
        <taxon>Saprolegniomycetes</taxon>
        <taxon>Saprolegniales</taxon>
        <taxon>Achlyaceae</taxon>
        <taxon>Achlya</taxon>
    </lineage>
</organism>
<sequence>MSHEALHDAEDFEDNNNDVVLSRQEYELLKAFHKLIPVPAIASGITRIICEEELQVRDELIATPGPEVDDTPETGGSAAHVSIVRRLSRSTTPVLRQASPKAAKLVKKEYDLTKFTPRQPPRPPKDS</sequence>
<evidence type="ECO:0000313" key="1">
    <source>
        <dbReference type="EMBL" id="OQR98926.1"/>
    </source>
</evidence>
<dbReference type="EMBL" id="JNBR01000076">
    <property type="protein sequence ID" value="OQR98926.1"/>
    <property type="molecule type" value="Genomic_DNA"/>
</dbReference>
<evidence type="ECO:0000313" key="2">
    <source>
        <dbReference type="Proteomes" id="UP000243579"/>
    </source>
</evidence>
<dbReference type="AlphaFoldDB" id="A0A1V9ZLT2"/>